<protein>
    <submittedName>
        <fullName evidence="1">PHA_synth_III_C</fullName>
    </submittedName>
</protein>
<organism evidence="2 4">
    <name type="scientific">Francisella orientalis</name>
    <dbReference type="NCBI Taxonomy" id="299583"/>
    <lineage>
        <taxon>Bacteria</taxon>
        <taxon>Pseudomonadati</taxon>
        <taxon>Pseudomonadota</taxon>
        <taxon>Gammaproteobacteria</taxon>
        <taxon>Thiotrichales</taxon>
        <taxon>Francisellaceae</taxon>
        <taxon>Francisella</taxon>
    </lineage>
</organism>
<accession>A0AAP6XAU6</accession>
<reference evidence="1" key="2">
    <citation type="submission" date="2017-08" db="EMBL/GenBank/DDBJ databases">
        <title>Complete Genome Sequence of Francisella noatunensis subsp. orientalis strain FNO190.</title>
        <authorList>
            <person name="Pereira F.L."/>
            <person name="Goncalves L.A."/>
            <person name="Guilherme T.C."/>
            <person name="Soares S.C."/>
            <person name="Dorella F.A."/>
            <person name="Carvalho A.F."/>
            <person name="Leibowitz M.P."/>
            <person name="Leal C.A.G."/>
            <person name="Azevedo V.A.C."/>
            <person name="Figueiredo H.C.P."/>
        </authorList>
    </citation>
    <scope>NUCLEOTIDE SEQUENCE</scope>
    <source>
        <strain evidence="1">FNO190</strain>
    </source>
</reference>
<evidence type="ECO:0000313" key="4">
    <source>
        <dbReference type="Proteomes" id="UP000774689"/>
    </source>
</evidence>
<gene>
    <name evidence="2" type="ORF">CHQ83_06365</name>
    <name evidence="1" type="ORF">FNO190_0571</name>
</gene>
<evidence type="ECO:0000313" key="2">
    <source>
        <dbReference type="EMBL" id="NIY56872.1"/>
    </source>
</evidence>
<dbReference type="EMBL" id="QPQM01000016">
    <property type="protein sequence ID" value="NIY56872.1"/>
    <property type="molecule type" value="Genomic_DNA"/>
</dbReference>
<dbReference type="AlphaFoldDB" id="A0AAP6XAU6"/>
<dbReference type="Proteomes" id="UP000035930">
    <property type="component" value="Chromosome"/>
</dbReference>
<dbReference type="EMBL" id="CP011923">
    <property type="protein sequence ID" value="AKN88375.1"/>
    <property type="molecule type" value="Genomic_DNA"/>
</dbReference>
<reference evidence="3" key="1">
    <citation type="submission" date="2015-02" db="EMBL/GenBank/DDBJ databases">
        <title>Complete genome sequence of Francisella noatunensis subsp. orientalis FNO190 isolated from farm-raised Nile tilapia in Brazil.</title>
        <authorList>
            <person name="Figueiredo H.C.P."/>
            <person name="Leal C.A.G."/>
            <person name="Pereira F.L."/>
            <person name="Soares S.C."/>
            <person name="Goncalves L.A."/>
            <person name="Dorella F.A."/>
            <person name="Carvalho A.F."/>
            <person name="Azevedo V.A.C."/>
        </authorList>
    </citation>
    <scope>NUCLEOTIDE SEQUENCE [LARGE SCALE GENOMIC DNA]</scope>
    <source>
        <strain evidence="3">FNO190</strain>
    </source>
</reference>
<name>A0AAP6XAU6_9GAMM</name>
<dbReference type="GeneID" id="45432747"/>
<dbReference type="RefSeq" id="WP_014715115.1">
    <property type="nucleotide sequence ID" value="NZ_CP011923.2"/>
</dbReference>
<keyword evidence="3" id="KW-1185">Reference proteome</keyword>
<evidence type="ECO:0000313" key="3">
    <source>
        <dbReference type="Proteomes" id="UP000035930"/>
    </source>
</evidence>
<proteinExistence type="predicted"/>
<sequence>MSTPLTIELFNESTTLDLQVNDLTIKSAINEPFEVSLSCGVPVGDDLLAKLDNYVDFTLSINGDLGNPKFELELQSYDLISANIR</sequence>
<reference evidence="2" key="3">
    <citation type="journal article" date="2020" name="Int. J. Syst. Evol. Microbiol.">
        <title>Reclassification of Francisella noatunensis subsp. orientalis Ottem et al. 2009 as Francisella orientalis sp. nov., Francisella noatunensis subsp. chilensis subsp. nov. and emended description of Francisella noatunensis.</title>
        <authorList>
            <person name="Ramirez-Paredes J.G."/>
            <person name="Larsson P."/>
            <person name="Thompson K.D."/>
            <person name="Penman D.J."/>
            <person name="Busse H.J."/>
            <person name="Ohrman C."/>
            <person name="Sjodin A."/>
            <person name="Soto E."/>
            <person name="Richards R.H."/>
            <person name="Adams A."/>
            <person name="Colquhoun D.J."/>
        </authorList>
    </citation>
    <scope>NUCLEOTIDE SEQUENCE</scope>
    <source>
        <strain evidence="2">LADL-07285A</strain>
    </source>
</reference>
<dbReference type="Proteomes" id="UP000774689">
    <property type="component" value="Unassembled WGS sequence"/>
</dbReference>
<evidence type="ECO:0000313" key="1">
    <source>
        <dbReference type="EMBL" id="AKN88375.1"/>
    </source>
</evidence>